<gene>
    <name evidence="7" type="ORF">NE663_10060</name>
</gene>
<keyword evidence="8" id="KW-1185">Reference proteome</keyword>
<dbReference type="PANTHER" id="PTHR30185">
    <property type="entry name" value="CRYPTIC BETA-GLUCOSIDE BGL OPERON ANTITERMINATOR"/>
    <property type="match status" value="1"/>
</dbReference>
<proteinExistence type="predicted"/>
<evidence type="ECO:0000256" key="4">
    <source>
        <dbReference type="ARBA" id="ARBA00023163"/>
    </source>
</evidence>
<evidence type="ECO:0000313" key="7">
    <source>
        <dbReference type="EMBL" id="MCQ5122594.1"/>
    </source>
</evidence>
<dbReference type="Pfam" id="PF00359">
    <property type="entry name" value="PTS_EIIA_2"/>
    <property type="match status" value="1"/>
</dbReference>
<keyword evidence="1" id="KW-0677">Repeat</keyword>
<keyword evidence="7" id="KW-0762">Sugar transport</keyword>
<evidence type="ECO:0000259" key="6">
    <source>
        <dbReference type="PROSITE" id="PS51372"/>
    </source>
</evidence>
<feature type="domain" description="PRD" evidence="6">
    <location>
        <begin position="284"/>
        <end position="390"/>
    </location>
</feature>
<dbReference type="PROSITE" id="PS51094">
    <property type="entry name" value="PTS_EIIA_TYPE_2"/>
    <property type="match status" value="1"/>
</dbReference>
<reference evidence="7 8" key="1">
    <citation type="submission" date="2022-06" db="EMBL/GenBank/DDBJ databases">
        <title>Isolation of gut microbiota from human fecal samples.</title>
        <authorList>
            <person name="Pamer E.G."/>
            <person name="Barat B."/>
            <person name="Waligurski E."/>
            <person name="Medina S."/>
            <person name="Paddock L."/>
            <person name="Mostad J."/>
        </authorList>
    </citation>
    <scope>NUCLEOTIDE SEQUENCE [LARGE SCALE GENOMIC DNA]</scope>
    <source>
        <strain evidence="7 8">DFI.6.1</strain>
    </source>
</reference>
<accession>A0ABT1SN16</accession>
<dbReference type="InterPro" id="IPR007737">
    <property type="entry name" value="Mga_HTH"/>
</dbReference>
<evidence type="ECO:0000259" key="5">
    <source>
        <dbReference type="PROSITE" id="PS51094"/>
    </source>
</evidence>
<dbReference type="InterPro" id="IPR016152">
    <property type="entry name" value="PTrfase/Anion_transptr"/>
</dbReference>
<keyword evidence="7" id="KW-0813">Transport</keyword>
<dbReference type="Gene3D" id="1.10.10.10">
    <property type="entry name" value="Winged helix-like DNA-binding domain superfamily/Winged helix DNA-binding domain"/>
    <property type="match status" value="2"/>
</dbReference>
<name>A0ABT1SN16_9FIRM</name>
<dbReference type="InterPro" id="IPR036388">
    <property type="entry name" value="WH-like_DNA-bd_sf"/>
</dbReference>
<dbReference type="InterPro" id="IPR036634">
    <property type="entry name" value="PRD_sf"/>
</dbReference>
<dbReference type="Pfam" id="PF05043">
    <property type="entry name" value="Mga"/>
    <property type="match status" value="1"/>
</dbReference>
<dbReference type="SUPFAM" id="SSF63520">
    <property type="entry name" value="PTS-regulatory domain, PRD"/>
    <property type="match status" value="2"/>
</dbReference>
<dbReference type="InterPro" id="IPR050661">
    <property type="entry name" value="BglG_antiterminators"/>
</dbReference>
<comment type="caution">
    <text evidence="7">The sequence shown here is derived from an EMBL/GenBank/DDBJ whole genome shotgun (WGS) entry which is preliminary data.</text>
</comment>
<dbReference type="InterPro" id="IPR011608">
    <property type="entry name" value="PRD"/>
</dbReference>
<keyword evidence="4" id="KW-0804">Transcription</keyword>
<evidence type="ECO:0000256" key="3">
    <source>
        <dbReference type="ARBA" id="ARBA00023159"/>
    </source>
</evidence>
<dbReference type="Gene3D" id="3.40.930.10">
    <property type="entry name" value="Mannitol-specific EII, Chain A"/>
    <property type="match status" value="1"/>
</dbReference>
<dbReference type="SUPFAM" id="SSF55804">
    <property type="entry name" value="Phoshotransferase/anion transport protein"/>
    <property type="match status" value="1"/>
</dbReference>
<dbReference type="RefSeq" id="WP_256198303.1">
    <property type="nucleotide sequence ID" value="NZ_JANGCH010000020.1"/>
</dbReference>
<dbReference type="PANTHER" id="PTHR30185:SF12">
    <property type="entry name" value="TRANSCRIPTIONAL REGULATOR MANR"/>
    <property type="match status" value="1"/>
</dbReference>
<keyword evidence="3" id="KW-0010">Activator</keyword>
<feature type="domain" description="PTS EIIA type-2" evidence="5">
    <location>
        <begin position="493"/>
        <end position="632"/>
    </location>
</feature>
<dbReference type="Pfam" id="PF00874">
    <property type="entry name" value="PRD"/>
    <property type="match status" value="2"/>
</dbReference>
<feature type="domain" description="PRD" evidence="6">
    <location>
        <begin position="173"/>
        <end position="276"/>
    </location>
</feature>
<dbReference type="PROSITE" id="PS51372">
    <property type="entry name" value="PRD_2"/>
    <property type="match status" value="2"/>
</dbReference>
<evidence type="ECO:0000313" key="8">
    <source>
        <dbReference type="Proteomes" id="UP001524435"/>
    </source>
</evidence>
<evidence type="ECO:0000256" key="1">
    <source>
        <dbReference type="ARBA" id="ARBA00022737"/>
    </source>
</evidence>
<evidence type="ECO:0000256" key="2">
    <source>
        <dbReference type="ARBA" id="ARBA00023015"/>
    </source>
</evidence>
<dbReference type="Proteomes" id="UP001524435">
    <property type="component" value="Unassembled WGS sequence"/>
</dbReference>
<dbReference type="EMBL" id="JANGCH010000020">
    <property type="protein sequence ID" value="MCQ5122594.1"/>
    <property type="molecule type" value="Genomic_DNA"/>
</dbReference>
<dbReference type="Gene3D" id="1.10.1790.10">
    <property type="entry name" value="PRD domain"/>
    <property type="match status" value="2"/>
</dbReference>
<dbReference type="InterPro" id="IPR002178">
    <property type="entry name" value="PTS_EIIA_type-2_dom"/>
</dbReference>
<organism evidence="7 8">
    <name type="scientific">Massilicoli timonensis</name>
    <dbReference type="NCBI Taxonomy" id="2015901"/>
    <lineage>
        <taxon>Bacteria</taxon>
        <taxon>Bacillati</taxon>
        <taxon>Bacillota</taxon>
        <taxon>Erysipelotrichia</taxon>
        <taxon>Erysipelotrichales</taxon>
        <taxon>Erysipelotrichaceae</taxon>
        <taxon>Massilicoli</taxon>
    </lineage>
</organism>
<keyword evidence="2" id="KW-0805">Transcription regulation</keyword>
<dbReference type="CDD" id="cd00211">
    <property type="entry name" value="PTS_IIA_fru"/>
    <property type="match status" value="1"/>
</dbReference>
<sequence>MYAFSDRQKKIIRYLMQMPAFVKGKVLADALHISLRTLQYEITAINQIFHDKLILSTNQGYMINADTDADLHALFFLPDQKNEQHALLKQLLLAQDEISIDDFAERCYLSTSTLLSHLKQLHAPLAAYQLHVKRKHNHIWIDGSEYDKRKLINHLLREEAKPGQPSFEKLTSDFGDMNLLRCKQMIEASIERYHCHLETSYAGALFLNIAVALFRIRNKHYMEALADPIDRSSIEYQIARDICEQYAQHYPIHIYPEDVAYIALLLIGQIKPYILFSEEGASSMISAAFKEQVRAILHRTFQYYMLHIDYASFLSNFTLHVDALIKRAKYHQYVSNATTETIKFSCPFIYDVAVYLAKELEEAFAITIPEEEIGFLSIHIGFGIESSTKEHNRVRVLLICEDYHQSAQTIIKYLKKDYADVIEISNVIFGVPANNDELDVDLILSTIPLHILHKRVLLISPFYTDMDRSMIEEAISACLKERKIEQEHDLLTRYFDERLFFHRTDLTEKEEVIRFLGQQIVSFGIAQPEFIDSVLKREEMSSTCFFETFAIPHAMELNAKKTMFCVLINENGIHWNQHQIKIVLMIAVKQQDRLEFMKIYNSIIHVLWNQSKVAKLIQAQDYQDFIKCLKADMR</sequence>
<protein>
    <submittedName>
        <fullName evidence="7">PTS sugar transporter subunit IIA</fullName>
    </submittedName>
</protein>